<evidence type="ECO:0000313" key="2">
    <source>
        <dbReference type="EMBL" id="CAL6046595.1"/>
    </source>
</evidence>
<dbReference type="SUPFAM" id="SSF46689">
    <property type="entry name" value="Homeodomain-like"/>
    <property type="match status" value="1"/>
</dbReference>
<accession>A0AA86Q8M3</accession>
<proteinExistence type="predicted"/>
<dbReference type="Proteomes" id="UP001642409">
    <property type="component" value="Unassembled WGS sequence"/>
</dbReference>
<sequence>MLQYRRRQLASEIGIHFCILNLVYFQCNSIQLYSARRISAAQQVNESTPCPACKALDMKTHIDQKQAKQEYRFVDQKRVEIAISYMQQANITIRMTSEMFGISKSTLHRYIQKMPAQPSKECDNSLESLDTPSRSLEVQNYSLEELPIMDFAFFEEL</sequence>
<comment type="caution">
    <text evidence="1">The sequence shown here is derived from an EMBL/GenBank/DDBJ whole genome shotgun (WGS) entry which is preliminary data.</text>
</comment>
<evidence type="ECO:0000313" key="1">
    <source>
        <dbReference type="EMBL" id="CAI9954285.1"/>
    </source>
</evidence>
<evidence type="ECO:0000313" key="3">
    <source>
        <dbReference type="EMBL" id="CAL6095402.1"/>
    </source>
</evidence>
<reference evidence="1" key="1">
    <citation type="submission" date="2023-06" db="EMBL/GenBank/DDBJ databases">
        <authorList>
            <person name="Kurt Z."/>
        </authorList>
    </citation>
    <scope>NUCLEOTIDE SEQUENCE</scope>
</reference>
<dbReference type="EMBL" id="CATOUU010000846">
    <property type="protein sequence ID" value="CAI9954285.1"/>
    <property type="molecule type" value="Genomic_DNA"/>
</dbReference>
<dbReference type="AlphaFoldDB" id="A0AA86Q8M3"/>
<reference evidence="2 4" key="2">
    <citation type="submission" date="2024-07" db="EMBL/GenBank/DDBJ databases">
        <authorList>
            <person name="Akdeniz Z."/>
        </authorList>
    </citation>
    <scope>NUCLEOTIDE SEQUENCE [LARGE SCALE GENOMIC DNA]</scope>
</reference>
<organism evidence="1">
    <name type="scientific">Hexamita inflata</name>
    <dbReference type="NCBI Taxonomy" id="28002"/>
    <lineage>
        <taxon>Eukaryota</taxon>
        <taxon>Metamonada</taxon>
        <taxon>Diplomonadida</taxon>
        <taxon>Hexamitidae</taxon>
        <taxon>Hexamitinae</taxon>
        <taxon>Hexamita</taxon>
    </lineage>
</organism>
<dbReference type="EMBL" id="CAXDID020000475">
    <property type="protein sequence ID" value="CAL6095402.1"/>
    <property type="molecule type" value="Genomic_DNA"/>
</dbReference>
<dbReference type="InterPro" id="IPR009057">
    <property type="entry name" value="Homeodomain-like_sf"/>
</dbReference>
<evidence type="ECO:0000313" key="4">
    <source>
        <dbReference type="Proteomes" id="UP001642409"/>
    </source>
</evidence>
<gene>
    <name evidence="2" type="ORF">HINF_LOCUS41803</name>
    <name evidence="1" type="ORF">HINF_LOCUS41930</name>
    <name evidence="3" type="ORF">HINF_LOCUS67932</name>
</gene>
<name>A0AA86Q8M3_9EUKA</name>
<keyword evidence="4" id="KW-1185">Reference proteome</keyword>
<protein>
    <submittedName>
        <fullName evidence="1">Transcriptional regulator SpoIIID</fullName>
    </submittedName>
</protein>
<dbReference type="EMBL" id="CAXDID020000168">
    <property type="protein sequence ID" value="CAL6046595.1"/>
    <property type="molecule type" value="Genomic_DNA"/>
</dbReference>